<dbReference type="Proteomes" id="UP000298050">
    <property type="component" value="Unassembled WGS sequence"/>
</dbReference>
<organism evidence="6 7">
    <name type="scientific">Mangrovimicrobium sediminis</name>
    <dbReference type="NCBI Taxonomy" id="2562682"/>
    <lineage>
        <taxon>Bacteria</taxon>
        <taxon>Pseudomonadati</taxon>
        <taxon>Pseudomonadota</taxon>
        <taxon>Gammaproteobacteria</taxon>
        <taxon>Cellvibrionales</taxon>
        <taxon>Halieaceae</taxon>
        <taxon>Mangrovimicrobium</taxon>
    </lineage>
</organism>
<evidence type="ECO:0000256" key="3">
    <source>
        <dbReference type="SAM" id="SignalP"/>
    </source>
</evidence>
<evidence type="ECO:0000259" key="5">
    <source>
        <dbReference type="PROSITE" id="PS51468"/>
    </source>
</evidence>
<dbReference type="SUPFAM" id="SSF53300">
    <property type="entry name" value="vWA-like"/>
    <property type="match status" value="1"/>
</dbReference>
<dbReference type="AlphaFoldDB" id="A0A4Z0M2A0"/>
<dbReference type="RefSeq" id="WP_135443715.1">
    <property type="nucleotide sequence ID" value="NZ_SRLE01000007.1"/>
</dbReference>
<sequence>MTAKRCKQLEYTAAGLLAAALIAPASQAAGLMTPAGGSLPELQLRDHHVAVVIEDGYAITTVDQVFFNPHDQALEAVYSFPVPEEAAVGEFTYWIDGKPVVGEVLEKARAREVYEQEKAQGRETALTEQDEYRSFDSRVYPVRANDEVHIQLVYIQPTHVDLGIGRYVYPLEEGGVDEQKMAFWTYNDTVEENFSFDLRMRSSYPVDTFRLPQHPQALVTRTDANHWQVAMDNGGTPGIAAAGANGALADDDITAGASAVPQTAGTASHTPYRLDQDIVVYWRHQQGLPGSVDMVTHRAPDSKRGSFMLTVTPGDDLGPVTGGRDWVFVLDYSGSMQGKYQSLIEGVSQGLHKLNPQDRFRIVLFNNGTRALTRNYVPVTAANIERYIRELESISPSGGTNLYAGLETGYRGLDADRPSAIILVTDGVANVGTTEKKAFLELLQKHDVRLFSFVMGNSANRPLLEGMAEVSHGFAMNISNADDIAGRLLQTAEKLTHEAYRDISIDIDGVKVADLTPAHIGSLYRGQQLVVFGHYWGEGEASAKISGKVSGREVEYRTPLSFPAQDTLNPELERLWAFASIEALDRRIDYLGEDSDSRQAIVDLALEYGLVTDYTSMVVVRDEVFAEHGIDRDNAARVATEQAARAAREAAPVRDHRQDGGAPAFNAPRATPGGGGSGGGAVGPWGLLLLLPLLFKRRTRRAQ</sequence>
<comment type="caution">
    <text evidence="6">The sequence shown here is derived from an EMBL/GenBank/DDBJ whole genome shotgun (WGS) entry which is preliminary data.</text>
</comment>
<dbReference type="Pfam" id="PF13768">
    <property type="entry name" value="VWA_3"/>
    <property type="match status" value="1"/>
</dbReference>
<reference evidence="6 7" key="1">
    <citation type="submission" date="2019-04" db="EMBL/GenBank/DDBJ databases">
        <title>Taxonomy of novel Haliea sp. from mangrove soil of West Coast of India.</title>
        <authorList>
            <person name="Verma A."/>
            <person name="Kumar P."/>
            <person name="Krishnamurthi S."/>
        </authorList>
    </citation>
    <scope>NUCLEOTIDE SEQUENCE [LARGE SCALE GENOMIC DNA]</scope>
    <source>
        <strain evidence="6 7">SAOS-164</strain>
    </source>
</reference>
<dbReference type="PANTHER" id="PTHR45737:SF6">
    <property type="entry name" value="VON WILLEBRAND FACTOR A DOMAIN-CONTAINING PROTEIN 5A"/>
    <property type="match status" value="1"/>
</dbReference>
<feature type="region of interest" description="Disordered" evidence="1">
    <location>
        <begin position="643"/>
        <end position="678"/>
    </location>
</feature>
<name>A0A4Z0M2A0_9GAMM</name>
<keyword evidence="7" id="KW-1185">Reference proteome</keyword>
<feature type="domain" description="VWFA" evidence="4">
    <location>
        <begin position="325"/>
        <end position="495"/>
    </location>
</feature>
<dbReference type="InterPro" id="IPR002035">
    <property type="entry name" value="VWF_A"/>
</dbReference>
<keyword evidence="2" id="KW-0812">Transmembrane</keyword>
<dbReference type="SMART" id="SM00609">
    <property type="entry name" value="VIT"/>
    <property type="match status" value="1"/>
</dbReference>
<evidence type="ECO:0000256" key="1">
    <source>
        <dbReference type="SAM" id="MobiDB-lite"/>
    </source>
</evidence>
<keyword evidence="3" id="KW-0732">Signal</keyword>
<evidence type="ECO:0000313" key="7">
    <source>
        <dbReference type="Proteomes" id="UP000298050"/>
    </source>
</evidence>
<feature type="compositionally biased region" description="Basic and acidic residues" evidence="1">
    <location>
        <begin position="646"/>
        <end position="659"/>
    </location>
</feature>
<dbReference type="InterPro" id="IPR013694">
    <property type="entry name" value="VIT"/>
</dbReference>
<evidence type="ECO:0000259" key="4">
    <source>
        <dbReference type="PROSITE" id="PS50234"/>
    </source>
</evidence>
<keyword evidence="2" id="KW-1133">Transmembrane helix</keyword>
<accession>A0A4Z0M2A0</accession>
<dbReference type="SMART" id="SM00327">
    <property type="entry name" value="VWA"/>
    <property type="match status" value="1"/>
</dbReference>
<feature type="chain" id="PRO_5021357315" evidence="3">
    <location>
        <begin position="29"/>
        <end position="703"/>
    </location>
</feature>
<evidence type="ECO:0000256" key="2">
    <source>
        <dbReference type="SAM" id="Phobius"/>
    </source>
</evidence>
<feature type="transmembrane region" description="Helical" evidence="2">
    <location>
        <begin position="675"/>
        <end position="695"/>
    </location>
</feature>
<proteinExistence type="predicted"/>
<feature type="signal peptide" evidence="3">
    <location>
        <begin position="1"/>
        <end position="28"/>
    </location>
</feature>
<protein>
    <submittedName>
        <fullName evidence="6">VWA domain-containing protein</fullName>
    </submittedName>
</protein>
<dbReference type="Gene3D" id="3.40.50.410">
    <property type="entry name" value="von Willebrand factor, type A domain"/>
    <property type="match status" value="1"/>
</dbReference>
<dbReference type="EMBL" id="SRLE01000007">
    <property type="protein sequence ID" value="TGD73498.1"/>
    <property type="molecule type" value="Genomic_DNA"/>
</dbReference>
<dbReference type="PROSITE" id="PS51468">
    <property type="entry name" value="VIT"/>
    <property type="match status" value="1"/>
</dbReference>
<dbReference type="InterPro" id="IPR036465">
    <property type="entry name" value="vWFA_dom_sf"/>
</dbReference>
<gene>
    <name evidence="6" type="ORF">E4634_10735</name>
</gene>
<dbReference type="Pfam" id="PF08487">
    <property type="entry name" value="VIT"/>
    <property type="match status" value="1"/>
</dbReference>
<evidence type="ECO:0000313" key="6">
    <source>
        <dbReference type="EMBL" id="TGD73498.1"/>
    </source>
</evidence>
<dbReference type="PANTHER" id="PTHR45737">
    <property type="entry name" value="VON WILLEBRAND FACTOR A DOMAIN-CONTAINING PROTEIN 5A"/>
    <property type="match status" value="1"/>
</dbReference>
<feature type="domain" description="VIT" evidence="5">
    <location>
        <begin position="28"/>
        <end position="156"/>
    </location>
</feature>
<dbReference type="PROSITE" id="PS50234">
    <property type="entry name" value="VWFA"/>
    <property type="match status" value="1"/>
</dbReference>
<dbReference type="OrthoDB" id="9784383at2"/>
<keyword evidence="2" id="KW-0472">Membrane</keyword>